<dbReference type="AlphaFoldDB" id="A0A5N0V6T3"/>
<keyword evidence="3" id="KW-1185">Reference proteome</keyword>
<evidence type="ECO:0000256" key="1">
    <source>
        <dbReference type="SAM" id="Phobius"/>
    </source>
</evidence>
<proteinExistence type="predicted"/>
<protein>
    <submittedName>
        <fullName evidence="2">Uncharacterized protein</fullName>
    </submittedName>
</protein>
<keyword evidence="1" id="KW-0472">Membrane</keyword>
<dbReference type="RefSeq" id="WP_144748565.1">
    <property type="nucleotide sequence ID" value="NZ_VMNW02000023.1"/>
</dbReference>
<gene>
    <name evidence="2" type="ORF">FPZ12_017895</name>
</gene>
<sequence>MNRIDWPRDTARRPVLAACAGLVAVLAYAGAAALITGVLGLGAEVTARLPWGSTVFAGVALALVVGVPMTVVACFGSRGNAYTSVAAVVAGSMLIGWIAVEIGFVRTYSWLQPVFAFAGLLIAHAGLRRFRRTS</sequence>
<comment type="caution">
    <text evidence="2">The sequence shown here is derived from an EMBL/GenBank/DDBJ whole genome shotgun (WGS) entry which is preliminary data.</text>
</comment>
<dbReference type="OrthoDB" id="3630641at2"/>
<reference evidence="2" key="1">
    <citation type="submission" date="2019-09" db="EMBL/GenBank/DDBJ databases">
        <authorList>
            <person name="Teo W.F.A."/>
            <person name="Duangmal K."/>
        </authorList>
    </citation>
    <scope>NUCLEOTIDE SEQUENCE [LARGE SCALE GENOMIC DNA]</scope>
    <source>
        <strain evidence="2">K81G1</strain>
    </source>
</reference>
<keyword evidence="1" id="KW-0812">Transmembrane</keyword>
<feature type="transmembrane region" description="Helical" evidence="1">
    <location>
        <begin position="110"/>
        <end position="127"/>
    </location>
</feature>
<keyword evidence="1" id="KW-1133">Transmembrane helix</keyword>
<accession>A0A5N0V6T3</accession>
<name>A0A5N0V6T3_9PSEU</name>
<organism evidence="2 3">
    <name type="scientific">Amycolatopsis acidicola</name>
    <dbReference type="NCBI Taxonomy" id="2596893"/>
    <lineage>
        <taxon>Bacteria</taxon>
        <taxon>Bacillati</taxon>
        <taxon>Actinomycetota</taxon>
        <taxon>Actinomycetes</taxon>
        <taxon>Pseudonocardiales</taxon>
        <taxon>Pseudonocardiaceae</taxon>
        <taxon>Amycolatopsis</taxon>
    </lineage>
</organism>
<dbReference type="Proteomes" id="UP000319769">
    <property type="component" value="Unassembled WGS sequence"/>
</dbReference>
<dbReference type="EMBL" id="VMNW02000023">
    <property type="protein sequence ID" value="KAA9160222.1"/>
    <property type="molecule type" value="Genomic_DNA"/>
</dbReference>
<evidence type="ECO:0000313" key="3">
    <source>
        <dbReference type="Proteomes" id="UP000319769"/>
    </source>
</evidence>
<feature type="transmembrane region" description="Helical" evidence="1">
    <location>
        <begin position="82"/>
        <end position="104"/>
    </location>
</feature>
<evidence type="ECO:0000313" key="2">
    <source>
        <dbReference type="EMBL" id="KAA9160222.1"/>
    </source>
</evidence>
<feature type="transmembrane region" description="Helical" evidence="1">
    <location>
        <begin position="55"/>
        <end position="75"/>
    </location>
</feature>